<dbReference type="SUPFAM" id="SSF56317">
    <property type="entry name" value="Carbon-nitrogen hydrolase"/>
    <property type="match status" value="1"/>
</dbReference>
<dbReference type="GO" id="GO:0016740">
    <property type="term" value="F:transferase activity"/>
    <property type="evidence" value="ECO:0007669"/>
    <property type="project" value="UniProtKB-KW"/>
</dbReference>
<keyword evidence="9" id="KW-0315">Glutamine amidotransferase</keyword>
<evidence type="ECO:0000256" key="5">
    <source>
        <dbReference type="ARBA" id="ARBA00022741"/>
    </source>
</evidence>
<evidence type="ECO:0000256" key="3">
    <source>
        <dbReference type="ARBA" id="ARBA00012743"/>
    </source>
</evidence>
<dbReference type="HAMAP" id="MF_02090">
    <property type="entry name" value="NadE_glutamine_dep"/>
    <property type="match status" value="1"/>
</dbReference>
<dbReference type="NCBIfam" id="NF010588">
    <property type="entry name" value="PRK13981.1"/>
    <property type="match status" value="1"/>
</dbReference>
<organism evidence="9">
    <name type="scientific">hydrothermal vent metagenome</name>
    <dbReference type="NCBI Taxonomy" id="652676"/>
    <lineage>
        <taxon>unclassified sequences</taxon>
        <taxon>metagenomes</taxon>
        <taxon>ecological metagenomes</taxon>
    </lineage>
</organism>
<dbReference type="InterPro" id="IPR014729">
    <property type="entry name" value="Rossmann-like_a/b/a_fold"/>
</dbReference>
<dbReference type="GO" id="GO:0005737">
    <property type="term" value="C:cytoplasm"/>
    <property type="evidence" value="ECO:0007669"/>
    <property type="project" value="InterPro"/>
</dbReference>
<dbReference type="GO" id="GO:0003952">
    <property type="term" value="F:NAD+ synthase (glutamine-hydrolyzing) activity"/>
    <property type="evidence" value="ECO:0007669"/>
    <property type="project" value="UniProtKB-EC"/>
</dbReference>
<proteinExistence type="inferred from homology"/>
<keyword evidence="4 9" id="KW-0436">Ligase</keyword>
<evidence type="ECO:0000259" key="8">
    <source>
        <dbReference type="PROSITE" id="PS50263"/>
    </source>
</evidence>
<dbReference type="CDD" id="cd00553">
    <property type="entry name" value="NAD_synthase"/>
    <property type="match status" value="1"/>
</dbReference>
<dbReference type="Pfam" id="PF00795">
    <property type="entry name" value="CN_hydrolase"/>
    <property type="match status" value="1"/>
</dbReference>
<dbReference type="NCBIfam" id="TIGR00552">
    <property type="entry name" value="nadE"/>
    <property type="match status" value="1"/>
</dbReference>
<dbReference type="InterPro" id="IPR036526">
    <property type="entry name" value="C-N_Hydrolase_sf"/>
</dbReference>
<gene>
    <name evidence="9" type="ORF">MNBD_GAMMA26-1529</name>
</gene>
<reference evidence="9" key="1">
    <citation type="submission" date="2018-06" db="EMBL/GenBank/DDBJ databases">
        <authorList>
            <person name="Zhirakovskaya E."/>
        </authorList>
    </citation>
    <scope>NUCLEOTIDE SEQUENCE</scope>
</reference>
<dbReference type="GO" id="GO:0004359">
    <property type="term" value="F:glutaminase activity"/>
    <property type="evidence" value="ECO:0007669"/>
    <property type="project" value="InterPro"/>
</dbReference>
<evidence type="ECO:0000256" key="2">
    <source>
        <dbReference type="ARBA" id="ARBA00007145"/>
    </source>
</evidence>
<protein>
    <recommendedName>
        <fullName evidence="3">NAD(+) synthase (glutamine-hydrolyzing)</fullName>
        <ecNumber evidence="3">6.3.5.1</ecNumber>
    </recommendedName>
</protein>
<dbReference type="PANTHER" id="PTHR23090:SF9">
    <property type="entry name" value="GLUTAMINE-DEPENDENT NAD(+) SYNTHETASE"/>
    <property type="match status" value="1"/>
</dbReference>
<dbReference type="EMBL" id="UOFX01000006">
    <property type="protein sequence ID" value="VAX05373.1"/>
    <property type="molecule type" value="Genomic_DNA"/>
</dbReference>
<evidence type="ECO:0000313" key="9">
    <source>
        <dbReference type="EMBL" id="VAX05373.1"/>
    </source>
</evidence>
<dbReference type="InterPro" id="IPR014445">
    <property type="entry name" value="Gln-dep_NAD_synthase"/>
</dbReference>
<dbReference type="GO" id="GO:0009435">
    <property type="term" value="P:NAD+ biosynthetic process"/>
    <property type="evidence" value="ECO:0007669"/>
    <property type="project" value="UniProtKB-UniPathway"/>
</dbReference>
<keyword evidence="7" id="KW-0520">NAD</keyword>
<dbReference type="InterPro" id="IPR003010">
    <property type="entry name" value="C-N_Hydrolase"/>
</dbReference>
<dbReference type="EC" id="6.3.5.1" evidence="3"/>
<comment type="similarity">
    <text evidence="2">In the C-terminal section; belongs to the NAD synthetase family.</text>
</comment>
<dbReference type="PROSITE" id="PS50263">
    <property type="entry name" value="CN_HYDROLASE"/>
    <property type="match status" value="1"/>
</dbReference>
<sequence>MNLRLSLAQLNLLVGDISGNADRVIQAACFARDEQGADAVVFPELTLTGYPPEDLLLRPELMQRVEEGLSRICAAVVGIDIILGYPRFQGDRLVNAAGVIRDGQIAAEYHKQFLPNYSVFDEKRYFDPGCAPCVFELKGVLVAITICEDVWEDTPVVQAAAAGARIMLNLNASPYHYGKAPEREQLLQRRARENNLALAYVNLVGGQDELVFDGGSFAVDAKGELIRRGEYFVEDQLLVEMDAAGAIVAGKVVPQLSEEESIYRALVLGVRDYVIKNGFQGAVLGLSGGIDSALTLAIAVDALGAEQVEVVMMPSRYTADMSNEDAEEEAVVLGVSHCTISIEPAFEVFKNLLSDSFAGLAMDVTEENIQARCRGILLMAISNKKGKILLTTGNKSEMSVGYSTLYGDMAGGFAPIRDVPKLMVYRLAEYRNSISPVIPQRVIERPPSAELAPDQQDADSLPPYDALDPILMRYVELDHSIDEIVAAGFDQEVVRRIAGLVDRNEYKRRQAPPGIKITKRAFGRDRRYPLTSGF</sequence>
<dbReference type="AlphaFoldDB" id="A0A3B1B0B1"/>
<comment type="pathway">
    <text evidence="1">Cofactor biosynthesis; NAD(+) biosynthesis; NAD(+) from deamido-NAD(+) (L-Gln route): step 1/1.</text>
</comment>
<name>A0A3B1B0B1_9ZZZZ</name>
<keyword evidence="6" id="KW-0067">ATP-binding</keyword>
<evidence type="ECO:0000256" key="4">
    <source>
        <dbReference type="ARBA" id="ARBA00022598"/>
    </source>
</evidence>
<keyword evidence="9" id="KW-0808">Transferase</keyword>
<accession>A0A3B1B0B1</accession>
<dbReference type="GO" id="GO:0005524">
    <property type="term" value="F:ATP binding"/>
    <property type="evidence" value="ECO:0007669"/>
    <property type="project" value="UniProtKB-KW"/>
</dbReference>
<keyword evidence="5" id="KW-0547">Nucleotide-binding</keyword>
<dbReference type="Pfam" id="PF02540">
    <property type="entry name" value="NAD_synthase"/>
    <property type="match status" value="1"/>
</dbReference>
<dbReference type="PANTHER" id="PTHR23090">
    <property type="entry name" value="NH 3 /GLUTAMINE-DEPENDENT NAD + SYNTHETASE"/>
    <property type="match status" value="1"/>
</dbReference>
<dbReference type="Gene3D" id="3.60.110.10">
    <property type="entry name" value="Carbon-nitrogen hydrolase"/>
    <property type="match status" value="1"/>
</dbReference>
<dbReference type="Gene3D" id="3.40.50.620">
    <property type="entry name" value="HUPs"/>
    <property type="match status" value="1"/>
</dbReference>
<dbReference type="CDD" id="cd07570">
    <property type="entry name" value="GAT_Gln-NAD-synth"/>
    <property type="match status" value="1"/>
</dbReference>
<evidence type="ECO:0000256" key="1">
    <source>
        <dbReference type="ARBA" id="ARBA00005188"/>
    </source>
</evidence>
<dbReference type="InterPro" id="IPR022310">
    <property type="entry name" value="NAD/GMP_synthase"/>
</dbReference>
<feature type="domain" description="CN hydrolase" evidence="8">
    <location>
        <begin position="3"/>
        <end position="243"/>
    </location>
</feature>
<evidence type="ECO:0000256" key="6">
    <source>
        <dbReference type="ARBA" id="ARBA00022840"/>
    </source>
</evidence>
<dbReference type="InterPro" id="IPR003694">
    <property type="entry name" value="NAD_synthase"/>
</dbReference>
<dbReference type="PIRSF" id="PIRSF006630">
    <property type="entry name" value="NADS_GAT"/>
    <property type="match status" value="1"/>
</dbReference>
<evidence type="ECO:0000256" key="7">
    <source>
        <dbReference type="ARBA" id="ARBA00023027"/>
    </source>
</evidence>
<dbReference type="FunFam" id="3.40.50.620:FF:000106">
    <property type="entry name" value="Glutamine-dependent NAD(+) synthetase"/>
    <property type="match status" value="1"/>
</dbReference>
<dbReference type="UniPathway" id="UPA00253">
    <property type="reaction ID" value="UER00334"/>
</dbReference>
<dbReference type="SUPFAM" id="SSF52402">
    <property type="entry name" value="Adenine nucleotide alpha hydrolases-like"/>
    <property type="match status" value="1"/>
</dbReference>